<evidence type="ECO:0000313" key="2">
    <source>
        <dbReference type="Proteomes" id="UP001199916"/>
    </source>
</evidence>
<evidence type="ECO:0000313" key="1">
    <source>
        <dbReference type="EMBL" id="MCE5170016.1"/>
    </source>
</evidence>
<dbReference type="EMBL" id="JAJNBZ010000007">
    <property type="protein sequence ID" value="MCE5170016.1"/>
    <property type="molecule type" value="Genomic_DNA"/>
</dbReference>
<keyword evidence="2" id="KW-1185">Reference proteome</keyword>
<dbReference type="Proteomes" id="UP001199916">
    <property type="component" value="Unassembled WGS sequence"/>
</dbReference>
<accession>A0ABS8YI50</accession>
<organism evidence="1 2">
    <name type="scientific">Paenibacillus profundus</name>
    <dbReference type="NCBI Taxonomy" id="1173085"/>
    <lineage>
        <taxon>Bacteria</taxon>
        <taxon>Bacillati</taxon>
        <taxon>Bacillota</taxon>
        <taxon>Bacilli</taxon>
        <taxon>Bacillales</taxon>
        <taxon>Paenibacillaceae</taxon>
        <taxon>Paenibacillus</taxon>
    </lineage>
</organism>
<dbReference type="Gene3D" id="1.10.357.10">
    <property type="entry name" value="Tetracycline Repressor, domain 2"/>
    <property type="match status" value="1"/>
</dbReference>
<sequence length="99" mass="11227">MSLFKIVMQELPFHPELHAQLQKVIVSQIKERVEAVIRKFQAEGKLVNLPMGTTIRLTASIIVGYILTRATFGIRDDSGWDDELEREATITFVMKALSP</sequence>
<dbReference type="SUPFAM" id="SSF48498">
    <property type="entry name" value="Tetracyclin repressor-like, C-terminal domain"/>
    <property type="match status" value="1"/>
</dbReference>
<protein>
    <submittedName>
        <fullName evidence="1">Uncharacterized protein</fullName>
    </submittedName>
</protein>
<comment type="caution">
    <text evidence="1">The sequence shown here is derived from an EMBL/GenBank/DDBJ whole genome shotgun (WGS) entry which is preliminary data.</text>
</comment>
<dbReference type="InterPro" id="IPR036271">
    <property type="entry name" value="Tet_transcr_reg_TetR-rel_C_sf"/>
</dbReference>
<proteinExistence type="predicted"/>
<gene>
    <name evidence="1" type="ORF">LQV63_11915</name>
</gene>
<reference evidence="1 2" key="1">
    <citation type="submission" date="2021-11" db="EMBL/GenBank/DDBJ databases">
        <title>Draft genome sequence of Paenibacillus profundus YoMME, a new Gram-positive bacteria with exoelectrogenic properties.</title>
        <authorList>
            <person name="Hubenova Y."/>
            <person name="Hubenova E."/>
            <person name="Manasiev Y."/>
            <person name="Peykov S."/>
            <person name="Mitov M."/>
        </authorList>
    </citation>
    <scope>NUCLEOTIDE SEQUENCE [LARGE SCALE GENOMIC DNA]</scope>
    <source>
        <strain evidence="1 2">YoMME</strain>
    </source>
</reference>
<dbReference type="RefSeq" id="WP_233696863.1">
    <property type="nucleotide sequence ID" value="NZ_JAJNBZ010000007.1"/>
</dbReference>
<name>A0ABS8YI50_9BACL</name>